<evidence type="ECO:0000313" key="10">
    <source>
        <dbReference type="Proteomes" id="UP001065593"/>
    </source>
</evidence>
<keyword evidence="4" id="KW-0238">DNA-binding</keyword>
<keyword evidence="3" id="KW-0731">Sigma factor</keyword>
<keyword evidence="5" id="KW-0804">Transcription</keyword>
<accession>A0ABQ5NLW8</accession>
<dbReference type="InterPro" id="IPR007627">
    <property type="entry name" value="RNA_pol_sigma70_r2"/>
</dbReference>
<evidence type="ECO:0008006" key="11">
    <source>
        <dbReference type="Google" id="ProtNLM"/>
    </source>
</evidence>
<evidence type="ECO:0000256" key="1">
    <source>
        <dbReference type="ARBA" id="ARBA00010641"/>
    </source>
</evidence>
<dbReference type="PANTHER" id="PTHR43133">
    <property type="entry name" value="RNA POLYMERASE ECF-TYPE SIGMA FACTO"/>
    <property type="match status" value="1"/>
</dbReference>
<organism evidence="9 10">
    <name type="scientific">Lysinibacillus piscis</name>
    <dbReference type="NCBI Taxonomy" id="2518931"/>
    <lineage>
        <taxon>Bacteria</taxon>
        <taxon>Bacillati</taxon>
        <taxon>Bacillota</taxon>
        <taxon>Bacilli</taxon>
        <taxon>Bacillales</taxon>
        <taxon>Bacillaceae</taxon>
        <taxon>Lysinibacillus</taxon>
    </lineage>
</organism>
<dbReference type="EMBL" id="BRZA01000002">
    <property type="protein sequence ID" value="GLC89294.1"/>
    <property type="molecule type" value="Genomic_DNA"/>
</dbReference>
<dbReference type="Pfam" id="PF04542">
    <property type="entry name" value="Sigma70_r2"/>
    <property type="match status" value="1"/>
</dbReference>
<comment type="caution">
    <text evidence="9">The sequence shown here is derived from an EMBL/GenBank/DDBJ whole genome shotgun (WGS) entry which is preliminary data.</text>
</comment>
<evidence type="ECO:0000259" key="7">
    <source>
        <dbReference type="Pfam" id="PF04542"/>
    </source>
</evidence>
<evidence type="ECO:0000256" key="6">
    <source>
        <dbReference type="SAM" id="MobiDB-lite"/>
    </source>
</evidence>
<dbReference type="NCBIfam" id="TIGR02937">
    <property type="entry name" value="sigma70-ECF"/>
    <property type="match status" value="1"/>
</dbReference>
<reference evidence="9" key="1">
    <citation type="submission" date="2022-08" db="EMBL/GenBank/DDBJ databases">
        <title>Draft genome sequence of Lysinibacillus sp. strain KH24.</title>
        <authorList>
            <person name="Kanbe H."/>
            <person name="Itoh H."/>
        </authorList>
    </citation>
    <scope>NUCLEOTIDE SEQUENCE</scope>
    <source>
        <strain evidence="9">KH24</strain>
    </source>
</reference>
<feature type="compositionally biased region" description="Basic and acidic residues" evidence="6">
    <location>
        <begin position="169"/>
        <end position="186"/>
    </location>
</feature>
<dbReference type="CDD" id="cd06171">
    <property type="entry name" value="Sigma70_r4"/>
    <property type="match status" value="1"/>
</dbReference>
<evidence type="ECO:0000256" key="3">
    <source>
        <dbReference type="ARBA" id="ARBA00023082"/>
    </source>
</evidence>
<dbReference type="InterPro" id="IPR036388">
    <property type="entry name" value="WH-like_DNA-bd_sf"/>
</dbReference>
<evidence type="ECO:0000256" key="2">
    <source>
        <dbReference type="ARBA" id="ARBA00023015"/>
    </source>
</evidence>
<dbReference type="SUPFAM" id="SSF88946">
    <property type="entry name" value="Sigma2 domain of RNA polymerase sigma factors"/>
    <property type="match status" value="1"/>
</dbReference>
<protein>
    <recommendedName>
        <fullName evidence="11">RNA polymerase sigma factor</fullName>
    </recommendedName>
</protein>
<evidence type="ECO:0000259" key="8">
    <source>
        <dbReference type="Pfam" id="PF08281"/>
    </source>
</evidence>
<evidence type="ECO:0000256" key="5">
    <source>
        <dbReference type="ARBA" id="ARBA00023163"/>
    </source>
</evidence>
<dbReference type="Gene3D" id="1.10.10.10">
    <property type="entry name" value="Winged helix-like DNA-binding domain superfamily/Winged helix DNA-binding domain"/>
    <property type="match status" value="1"/>
</dbReference>
<feature type="domain" description="RNA polymerase sigma-70 region 2" evidence="7">
    <location>
        <begin position="21"/>
        <end position="87"/>
    </location>
</feature>
<comment type="similarity">
    <text evidence="1">Belongs to the sigma-70 factor family. ECF subfamily.</text>
</comment>
<dbReference type="SUPFAM" id="SSF88659">
    <property type="entry name" value="Sigma3 and sigma4 domains of RNA polymerase sigma factors"/>
    <property type="match status" value="1"/>
</dbReference>
<evidence type="ECO:0000313" key="9">
    <source>
        <dbReference type="EMBL" id="GLC89294.1"/>
    </source>
</evidence>
<dbReference type="InterPro" id="IPR013325">
    <property type="entry name" value="RNA_pol_sigma_r2"/>
</dbReference>
<dbReference type="InterPro" id="IPR013249">
    <property type="entry name" value="RNA_pol_sigma70_r4_t2"/>
</dbReference>
<sequence length="186" mass="22260">MDEQAVIQDVLAGNKQAYTHIIEQYKNPLYATILRMTRQPHLAQDLVQEVFFKVYEQLGKYEATGSFKSWLYRVAINHCLDELRKKQYKIQNEQFTEEQLIEAEHPEIIYLKREKERQLEQLLSTLPEQERMILLLRYSNELSYEEISELLHISLSDVRNKLHRSKKKMRDEVRKGGDYDELSKRG</sequence>
<feature type="region of interest" description="Disordered" evidence="6">
    <location>
        <begin position="166"/>
        <end position="186"/>
    </location>
</feature>
<evidence type="ECO:0000256" key="4">
    <source>
        <dbReference type="ARBA" id="ARBA00023125"/>
    </source>
</evidence>
<keyword evidence="10" id="KW-1185">Reference proteome</keyword>
<dbReference type="Gene3D" id="1.10.1740.10">
    <property type="match status" value="1"/>
</dbReference>
<dbReference type="PANTHER" id="PTHR43133:SF8">
    <property type="entry name" value="RNA POLYMERASE SIGMA FACTOR HI_1459-RELATED"/>
    <property type="match status" value="1"/>
</dbReference>
<dbReference type="RefSeq" id="WP_264989030.1">
    <property type="nucleotide sequence ID" value="NZ_BRZA01000002.1"/>
</dbReference>
<dbReference type="InterPro" id="IPR013324">
    <property type="entry name" value="RNA_pol_sigma_r3/r4-like"/>
</dbReference>
<proteinExistence type="inferred from homology"/>
<name>A0ABQ5NLW8_9BACI</name>
<gene>
    <name evidence="9" type="ORF">LYSBPC_24210</name>
</gene>
<dbReference type="Pfam" id="PF08281">
    <property type="entry name" value="Sigma70_r4_2"/>
    <property type="match status" value="1"/>
</dbReference>
<feature type="domain" description="RNA polymerase sigma factor 70 region 4 type 2" evidence="8">
    <location>
        <begin position="117"/>
        <end position="169"/>
    </location>
</feature>
<dbReference type="InterPro" id="IPR014284">
    <property type="entry name" value="RNA_pol_sigma-70_dom"/>
</dbReference>
<dbReference type="InterPro" id="IPR039425">
    <property type="entry name" value="RNA_pol_sigma-70-like"/>
</dbReference>
<keyword evidence="2" id="KW-0805">Transcription regulation</keyword>
<dbReference type="Proteomes" id="UP001065593">
    <property type="component" value="Unassembled WGS sequence"/>
</dbReference>